<comment type="caution">
    <text evidence="7">The sequence shown here is derived from an EMBL/GenBank/DDBJ whole genome shotgun (WGS) entry which is preliminary data.</text>
</comment>
<keyword evidence="3 6" id="KW-0812">Transmembrane</keyword>
<keyword evidence="8" id="KW-1185">Reference proteome</keyword>
<feature type="transmembrane region" description="Helical" evidence="6">
    <location>
        <begin position="152"/>
        <end position="170"/>
    </location>
</feature>
<dbReference type="CDD" id="cd06574">
    <property type="entry name" value="TM_PBP1_branched-chain-AA_like"/>
    <property type="match status" value="1"/>
</dbReference>
<evidence type="ECO:0000256" key="5">
    <source>
        <dbReference type="ARBA" id="ARBA00023136"/>
    </source>
</evidence>
<dbReference type="EMBL" id="JBBAXC010000018">
    <property type="protein sequence ID" value="MEI5909004.1"/>
    <property type="molecule type" value="Genomic_DNA"/>
</dbReference>
<dbReference type="PANTHER" id="PTHR32196:SF69">
    <property type="entry name" value="BRANCHED-CHAIN AMINO ACID TRANSPORT SYSTEM, PERMEASE PROTEIN"/>
    <property type="match status" value="1"/>
</dbReference>
<feature type="transmembrane region" description="Helical" evidence="6">
    <location>
        <begin position="58"/>
        <end position="78"/>
    </location>
</feature>
<reference evidence="7 8" key="1">
    <citation type="journal article" date="2018" name="J. Microbiol.">
        <title>Bacillus spongiae sp. nov., isolated from sponge of Jeju Island.</title>
        <authorList>
            <person name="Lee G.E."/>
            <person name="Im W.T."/>
            <person name="Park J.S."/>
        </authorList>
    </citation>
    <scope>NUCLEOTIDE SEQUENCE [LARGE SCALE GENOMIC DNA]</scope>
    <source>
        <strain evidence="7 8">135PIL107-10</strain>
    </source>
</reference>
<feature type="transmembrane region" description="Helical" evidence="6">
    <location>
        <begin position="230"/>
        <end position="252"/>
    </location>
</feature>
<evidence type="ECO:0000313" key="7">
    <source>
        <dbReference type="EMBL" id="MEI5909004.1"/>
    </source>
</evidence>
<keyword evidence="4 6" id="KW-1133">Transmembrane helix</keyword>
<feature type="transmembrane region" description="Helical" evidence="6">
    <location>
        <begin position="259"/>
        <end position="278"/>
    </location>
</feature>
<evidence type="ECO:0000256" key="6">
    <source>
        <dbReference type="SAM" id="Phobius"/>
    </source>
</evidence>
<accession>A0ABU8HIU3</accession>
<gene>
    <name evidence="7" type="ORF">WAK64_18300</name>
</gene>
<evidence type="ECO:0000313" key="8">
    <source>
        <dbReference type="Proteomes" id="UP001312865"/>
    </source>
</evidence>
<dbReference type="PANTHER" id="PTHR32196">
    <property type="entry name" value="ABC TRANSPORTER PERMEASE PROTEIN YPHD-RELATED-RELATED"/>
    <property type="match status" value="1"/>
</dbReference>
<dbReference type="Proteomes" id="UP001312865">
    <property type="component" value="Unassembled WGS sequence"/>
</dbReference>
<dbReference type="InterPro" id="IPR001851">
    <property type="entry name" value="ABC_transp_permease"/>
</dbReference>
<dbReference type="RefSeq" id="WP_336588449.1">
    <property type="nucleotide sequence ID" value="NZ_JBBAXC010000018.1"/>
</dbReference>
<feature type="transmembrane region" description="Helical" evidence="6">
    <location>
        <begin position="85"/>
        <end position="104"/>
    </location>
</feature>
<feature type="transmembrane region" description="Helical" evidence="6">
    <location>
        <begin position="12"/>
        <end position="29"/>
    </location>
</feature>
<feature type="transmembrane region" description="Helical" evidence="6">
    <location>
        <begin position="290"/>
        <end position="309"/>
    </location>
</feature>
<organism evidence="7 8">
    <name type="scientific">Bacillus spongiae</name>
    <dbReference type="NCBI Taxonomy" id="2683610"/>
    <lineage>
        <taxon>Bacteria</taxon>
        <taxon>Bacillati</taxon>
        <taxon>Bacillota</taxon>
        <taxon>Bacilli</taxon>
        <taxon>Bacillales</taxon>
        <taxon>Bacillaceae</taxon>
        <taxon>Bacillus</taxon>
    </lineage>
</organism>
<evidence type="ECO:0000256" key="2">
    <source>
        <dbReference type="ARBA" id="ARBA00022475"/>
    </source>
</evidence>
<sequence>MFTAVFGSFESGIIYAIMALGVYLTFRVLDFPDLTVDGSFVTGAAVAATLIINGNDPFFATVVAIVAGFIAGCLTGILHTYGKINPLLSGILMMIALYSINLRIMDTPNIPLFSQETAFTNVAGITEKLGIDGALNKMLTFFGLGNEDLPQTWAIILLMIIVTFFIKFVTDRFLQTEVGLALRATGDNQRMIRSLSANTNVLIILGLGISNSMVALSGALIAQYNGFADVGMGIGMIIIGLASVIIGEALFGTKTIVRTTFAVVFGAIIYRLVVSFALRVEFLEAGDLKIITATIVIIALIMPKVIEAFKERKRKAERQQHFLNKQVVDKKEGENGVTLK</sequence>
<evidence type="ECO:0000256" key="1">
    <source>
        <dbReference type="ARBA" id="ARBA00004651"/>
    </source>
</evidence>
<keyword evidence="2" id="KW-1003">Cell membrane</keyword>
<evidence type="ECO:0000256" key="3">
    <source>
        <dbReference type="ARBA" id="ARBA00022692"/>
    </source>
</evidence>
<keyword evidence="5 6" id="KW-0472">Membrane</keyword>
<feature type="transmembrane region" description="Helical" evidence="6">
    <location>
        <begin position="201"/>
        <end position="224"/>
    </location>
</feature>
<dbReference type="Pfam" id="PF02653">
    <property type="entry name" value="BPD_transp_2"/>
    <property type="match status" value="1"/>
</dbReference>
<protein>
    <submittedName>
        <fullName evidence="7">ABC transporter permease</fullName>
    </submittedName>
</protein>
<name>A0ABU8HIU3_9BACI</name>
<proteinExistence type="predicted"/>
<evidence type="ECO:0000256" key="4">
    <source>
        <dbReference type="ARBA" id="ARBA00022989"/>
    </source>
</evidence>
<comment type="subcellular location">
    <subcellularLocation>
        <location evidence="1">Cell membrane</location>
        <topology evidence="1">Multi-pass membrane protein</topology>
    </subcellularLocation>
</comment>